<gene>
    <name evidence="2" type="ORF">AVEN_230219_1</name>
</gene>
<dbReference type="EMBL" id="BGPR01000445">
    <property type="protein sequence ID" value="GBM20623.1"/>
    <property type="molecule type" value="Genomic_DNA"/>
</dbReference>
<name>A0A4Y2DUQ6_ARAVE</name>
<comment type="caution">
    <text evidence="2">The sequence shown here is derived from an EMBL/GenBank/DDBJ whole genome shotgun (WGS) entry which is preliminary data.</text>
</comment>
<dbReference type="AlphaFoldDB" id="A0A4Y2DUQ6"/>
<organism evidence="2 3">
    <name type="scientific">Araneus ventricosus</name>
    <name type="common">Orbweaver spider</name>
    <name type="synonym">Epeira ventricosa</name>
    <dbReference type="NCBI Taxonomy" id="182803"/>
    <lineage>
        <taxon>Eukaryota</taxon>
        <taxon>Metazoa</taxon>
        <taxon>Ecdysozoa</taxon>
        <taxon>Arthropoda</taxon>
        <taxon>Chelicerata</taxon>
        <taxon>Arachnida</taxon>
        <taxon>Araneae</taxon>
        <taxon>Araneomorphae</taxon>
        <taxon>Entelegynae</taxon>
        <taxon>Araneoidea</taxon>
        <taxon>Araneidae</taxon>
        <taxon>Araneus</taxon>
    </lineage>
</organism>
<protein>
    <submittedName>
        <fullName evidence="2">Uncharacterized protein</fullName>
    </submittedName>
</protein>
<keyword evidence="3" id="KW-1185">Reference proteome</keyword>
<reference evidence="2 3" key="1">
    <citation type="journal article" date="2019" name="Sci. Rep.">
        <title>Orb-weaving spider Araneus ventricosus genome elucidates the spidroin gene catalogue.</title>
        <authorList>
            <person name="Kono N."/>
            <person name="Nakamura H."/>
            <person name="Ohtoshi R."/>
            <person name="Moran D.A.P."/>
            <person name="Shinohara A."/>
            <person name="Yoshida Y."/>
            <person name="Fujiwara M."/>
            <person name="Mori M."/>
            <person name="Tomita M."/>
            <person name="Arakawa K."/>
        </authorList>
    </citation>
    <scope>NUCLEOTIDE SEQUENCE [LARGE SCALE GENOMIC DNA]</scope>
</reference>
<proteinExistence type="predicted"/>
<evidence type="ECO:0000313" key="2">
    <source>
        <dbReference type="EMBL" id="GBM20623.1"/>
    </source>
</evidence>
<accession>A0A4Y2DUQ6</accession>
<feature type="region of interest" description="Disordered" evidence="1">
    <location>
        <begin position="222"/>
        <end position="245"/>
    </location>
</feature>
<dbReference type="OrthoDB" id="10006939at2759"/>
<dbReference type="Proteomes" id="UP000499080">
    <property type="component" value="Unassembled WGS sequence"/>
</dbReference>
<evidence type="ECO:0000256" key="1">
    <source>
        <dbReference type="SAM" id="MobiDB-lite"/>
    </source>
</evidence>
<sequence>MNIIEGIRDALLHVVEKRSPPPRTPMDLLTALQDSWCEFPSGYLQTPVESMPRRFASLLRAHGARHDIKKVQRGRIDLLAKRTTTKSVPSYYPAPQRFLRREIMNIPLGKCQKEWDVGLTGKIMRKFFQKSDSYQPHGKDMKFCLHDSFKIRFVSEYDLIPKYFESFSLSSANELNWRSTFGICQVTVNLLRYKTTITKKELPPPSSSDWGHVNRYENRRWTPNVDLSPRPNNSSRRHVPSSEWM</sequence>
<evidence type="ECO:0000313" key="3">
    <source>
        <dbReference type="Proteomes" id="UP000499080"/>
    </source>
</evidence>